<gene>
    <name evidence="3" type="ORF">FGO68_gene17304</name>
</gene>
<comment type="similarity">
    <text evidence="1">Belongs to the PDE6D/unc-119 family.</text>
</comment>
<dbReference type="PANTHER" id="PTHR12976">
    <property type="entry name" value="RETINAL ROD RHODOPSIN-SENSITIVE CGMP 3',5'-CYCLIC PHOSPHODIESTERASE DELTA-SUBUNIT"/>
    <property type="match status" value="1"/>
</dbReference>
<dbReference type="GO" id="GO:0005737">
    <property type="term" value="C:cytoplasm"/>
    <property type="evidence" value="ECO:0007669"/>
    <property type="project" value="TreeGrafter"/>
</dbReference>
<dbReference type="EMBL" id="RRYP01015578">
    <property type="protein sequence ID" value="TNV75445.1"/>
    <property type="molecule type" value="Genomic_DNA"/>
</dbReference>
<evidence type="ECO:0000313" key="3">
    <source>
        <dbReference type="EMBL" id="TNV75445.1"/>
    </source>
</evidence>
<dbReference type="SUPFAM" id="SSF81296">
    <property type="entry name" value="E set domains"/>
    <property type="match status" value="1"/>
</dbReference>
<sequence length="163" mass="18902">MSTQNNPNQGYNSTPDLTEEEVQRISDGFKIISMKMKNAATGEVLWQCDDWNLREGEVKDVRFPKKILECSEVSRELVFQSGEEIKYFQLLQRIKFHGQEIESLYFRFGFVIPGSTNSWDQVIYADTEGMMPAEVLSGNLVVETLFMSGDTVVHRSFYRIFYE</sequence>
<feature type="domain" description="GMP phosphodiesterase delta subunit" evidence="2">
    <location>
        <begin position="24"/>
        <end position="162"/>
    </location>
</feature>
<evidence type="ECO:0000259" key="2">
    <source>
        <dbReference type="Pfam" id="PF05351"/>
    </source>
</evidence>
<organism evidence="3 4">
    <name type="scientific">Halteria grandinella</name>
    <dbReference type="NCBI Taxonomy" id="5974"/>
    <lineage>
        <taxon>Eukaryota</taxon>
        <taxon>Sar</taxon>
        <taxon>Alveolata</taxon>
        <taxon>Ciliophora</taxon>
        <taxon>Intramacronucleata</taxon>
        <taxon>Spirotrichea</taxon>
        <taxon>Stichotrichia</taxon>
        <taxon>Sporadotrichida</taxon>
        <taxon>Halteriidae</taxon>
        <taxon>Halteria</taxon>
    </lineage>
</organism>
<evidence type="ECO:0000256" key="1">
    <source>
        <dbReference type="ARBA" id="ARBA00008102"/>
    </source>
</evidence>
<dbReference type="AlphaFoldDB" id="A0A8J8NJJ7"/>
<dbReference type="PANTHER" id="PTHR12976:SF0">
    <property type="entry name" value="RETINAL ROD RHODOPSIN-SENSITIVE CGMP 3',5'-CYCLIC PHOSPHODIESTERASE SUBUNIT DELTA"/>
    <property type="match status" value="1"/>
</dbReference>
<dbReference type="OrthoDB" id="10248777at2759"/>
<dbReference type="Proteomes" id="UP000785679">
    <property type="component" value="Unassembled WGS sequence"/>
</dbReference>
<dbReference type="InterPro" id="IPR037036">
    <property type="entry name" value="PDED_dom_sf"/>
</dbReference>
<name>A0A8J8NJJ7_HALGN</name>
<reference evidence="3" key="1">
    <citation type="submission" date="2019-06" db="EMBL/GenBank/DDBJ databases">
        <authorList>
            <person name="Zheng W."/>
        </authorList>
    </citation>
    <scope>NUCLEOTIDE SEQUENCE</scope>
    <source>
        <strain evidence="3">QDHG01</strain>
    </source>
</reference>
<evidence type="ECO:0000313" key="4">
    <source>
        <dbReference type="Proteomes" id="UP000785679"/>
    </source>
</evidence>
<accession>A0A8J8NJJ7</accession>
<comment type="caution">
    <text evidence="3">The sequence shown here is derived from an EMBL/GenBank/DDBJ whole genome shotgun (WGS) entry which is preliminary data.</text>
</comment>
<dbReference type="Pfam" id="PF05351">
    <property type="entry name" value="GMP_PDE_delta"/>
    <property type="match status" value="1"/>
</dbReference>
<dbReference type="InterPro" id="IPR008015">
    <property type="entry name" value="PDED_dom"/>
</dbReference>
<dbReference type="InterPro" id="IPR014756">
    <property type="entry name" value="Ig_E-set"/>
</dbReference>
<protein>
    <recommendedName>
        <fullName evidence="2">GMP phosphodiesterase delta subunit domain-containing protein</fullName>
    </recommendedName>
</protein>
<dbReference type="Gene3D" id="2.70.50.40">
    <property type="entry name" value="GMP phosphodiesterase, delta subunit"/>
    <property type="match status" value="1"/>
</dbReference>
<proteinExistence type="inferred from homology"/>
<keyword evidence="4" id="KW-1185">Reference proteome</keyword>